<dbReference type="InterPro" id="IPR003859">
    <property type="entry name" value="Galactosyl_T"/>
</dbReference>
<dbReference type="GO" id="GO:0005794">
    <property type="term" value="C:Golgi apparatus"/>
    <property type="evidence" value="ECO:0007669"/>
    <property type="project" value="TreeGrafter"/>
</dbReference>
<reference evidence="14" key="1">
    <citation type="submission" date="2021-03" db="EMBL/GenBank/DDBJ databases">
        <title>Chromosome level genome of the anhydrobiotic midge Polypedilum vanderplanki.</title>
        <authorList>
            <person name="Yoshida Y."/>
            <person name="Kikawada T."/>
            <person name="Gusev O."/>
        </authorList>
    </citation>
    <scope>NUCLEOTIDE SEQUENCE</scope>
    <source>
        <strain evidence="14">NIAS01</strain>
        <tissue evidence="14">Whole body or cell culture</tissue>
    </source>
</reference>
<evidence type="ECO:0000256" key="3">
    <source>
        <dbReference type="ARBA" id="ARBA00005735"/>
    </source>
</evidence>
<dbReference type="Gene3D" id="3.90.550.10">
    <property type="entry name" value="Spore Coat Polysaccharide Biosynthesis Protein SpsA, Chain A"/>
    <property type="match status" value="1"/>
</dbReference>
<dbReference type="Pfam" id="PF02709">
    <property type="entry name" value="Glyco_transf_7C"/>
    <property type="match status" value="1"/>
</dbReference>
<comment type="cofactor">
    <cofactor evidence="11">
        <name>Mn(2+)</name>
        <dbReference type="ChEBI" id="CHEBI:29035"/>
    </cofactor>
</comment>
<dbReference type="OrthoDB" id="10038994at2759"/>
<evidence type="ECO:0000256" key="10">
    <source>
        <dbReference type="ARBA" id="ARBA00023180"/>
    </source>
</evidence>
<comment type="function">
    <text evidence="11">Catalyzes the transfer of galactose onto proteins or lipids.</text>
</comment>
<comment type="subcellular location">
    <subcellularLocation>
        <location evidence="1 11">Membrane</location>
        <topology evidence="1 11">Single-pass type II membrane protein</topology>
    </subcellularLocation>
</comment>
<evidence type="ECO:0000256" key="4">
    <source>
        <dbReference type="ARBA" id="ARBA00022676"/>
    </source>
</evidence>
<dbReference type="GO" id="GO:0006688">
    <property type="term" value="P:glycosphingolipid biosynthetic process"/>
    <property type="evidence" value="ECO:0007669"/>
    <property type="project" value="TreeGrafter"/>
</dbReference>
<accession>A0A9J6BUU6</accession>
<evidence type="ECO:0000256" key="2">
    <source>
        <dbReference type="ARBA" id="ARBA00004922"/>
    </source>
</evidence>
<dbReference type="SUPFAM" id="SSF53448">
    <property type="entry name" value="Nucleotide-diphospho-sugar transferases"/>
    <property type="match status" value="1"/>
</dbReference>
<sequence>MAIHLSRTLAIKAALLAGLLLIFFNLIGLRLEIKFDRSPVNLSHTSIPLQWPKRTHTNHHQQINAHLVVSTKETPKTELIYGNFSHNSTSNLQNNSNLTNVYHTTLTSTAINDRVKNFSENGDIKININNHSQIVKNVEKLDSHSDKLNGIVLNNSFSNDTHVSFPTSVLPISTTVITHKEIKKQKLSKYQDFDASLVQDGSIFNSIMKVFGINQCPATPTDLIGPIEVDTSPEYLENVEKRLSNKIQPGGRYKPEDCRARDRVAIVIPFRDRKQHLPIFLKNLHPFLMKQQINYGIFLIEQSSDGNFNRAKLFNVGFVEALKLYDWDCFIFHDVDLLPLDDRNLYTCPDQPRHMSVAVDTFDFKLPYATIFGGVSSMTTKQFKAVNGFSNSFWGWGGEDDDLSRRLRHFGYHIARYPINIARYTMLTHKKEKANPKRYEKLVTGANRFSTDGLNSLKYKVLDFQLKPLYTYFLVEITPETS</sequence>
<evidence type="ECO:0000256" key="1">
    <source>
        <dbReference type="ARBA" id="ARBA00004606"/>
    </source>
</evidence>
<keyword evidence="5 11" id="KW-0808">Transferase</keyword>
<keyword evidence="10 11" id="KW-0325">Glycoprotein</keyword>
<keyword evidence="15" id="KW-1185">Reference proteome</keyword>
<comment type="similarity">
    <text evidence="3 11">Belongs to the glycosyltransferase 7 family.</text>
</comment>
<evidence type="ECO:0000259" key="12">
    <source>
        <dbReference type="Pfam" id="PF02709"/>
    </source>
</evidence>
<evidence type="ECO:0000256" key="7">
    <source>
        <dbReference type="ARBA" id="ARBA00022968"/>
    </source>
</evidence>
<dbReference type="GO" id="GO:0033842">
    <property type="term" value="F:N-acetyl-beta-glucosaminyl-derivative 4-beta-N-acetylgalactosaminyltransferase activity"/>
    <property type="evidence" value="ECO:0007669"/>
    <property type="project" value="TreeGrafter"/>
</dbReference>
<keyword evidence="4 11" id="KW-0328">Glycosyltransferase</keyword>
<dbReference type="PANTHER" id="PTHR19300:SF57">
    <property type="entry name" value="BETA-1,4-N-ACETYLGALACTOSAMINYLTRANSFERASE"/>
    <property type="match status" value="1"/>
</dbReference>
<evidence type="ECO:0000313" key="14">
    <source>
        <dbReference type="EMBL" id="KAG5673490.1"/>
    </source>
</evidence>
<keyword evidence="8" id="KW-1133">Transmembrane helix</keyword>
<evidence type="ECO:0000313" key="15">
    <source>
        <dbReference type="Proteomes" id="UP001107558"/>
    </source>
</evidence>
<evidence type="ECO:0000256" key="5">
    <source>
        <dbReference type="ARBA" id="ARBA00022679"/>
    </source>
</evidence>
<evidence type="ECO:0000259" key="13">
    <source>
        <dbReference type="Pfam" id="PF13733"/>
    </source>
</evidence>
<dbReference type="Proteomes" id="UP001107558">
    <property type="component" value="Chromosome 3"/>
</dbReference>
<gene>
    <name evidence="14" type="ORF">PVAND_003534</name>
</gene>
<comment type="pathway">
    <text evidence="2 11">Protein modification; protein glycosylation.</text>
</comment>
<evidence type="ECO:0000256" key="11">
    <source>
        <dbReference type="RuleBase" id="RU368121"/>
    </source>
</evidence>
<evidence type="ECO:0000256" key="6">
    <source>
        <dbReference type="ARBA" id="ARBA00022692"/>
    </source>
</evidence>
<keyword evidence="6" id="KW-0812">Transmembrane</keyword>
<dbReference type="PRINTS" id="PR02050">
    <property type="entry name" value="B14GALTRFASE"/>
</dbReference>
<dbReference type="GO" id="GO:0046872">
    <property type="term" value="F:metal ion binding"/>
    <property type="evidence" value="ECO:0007669"/>
    <property type="project" value="UniProtKB-UniRule"/>
</dbReference>
<dbReference type="AlphaFoldDB" id="A0A9J6BUU6"/>
<dbReference type="GO" id="GO:0005975">
    <property type="term" value="P:carbohydrate metabolic process"/>
    <property type="evidence" value="ECO:0007669"/>
    <property type="project" value="InterPro"/>
</dbReference>
<dbReference type="InterPro" id="IPR027791">
    <property type="entry name" value="Galactosyl_T_C"/>
</dbReference>
<comment type="caution">
    <text evidence="14">The sequence shown here is derived from an EMBL/GenBank/DDBJ whole genome shotgun (WGS) entry which is preliminary data.</text>
</comment>
<feature type="domain" description="Galactosyltransferase C-terminal" evidence="12">
    <location>
        <begin position="353"/>
        <end position="430"/>
    </location>
</feature>
<dbReference type="InterPro" id="IPR027995">
    <property type="entry name" value="Galactosyl_T_N"/>
</dbReference>
<dbReference type="InterPro" id="IPR029044">
    <property type="entry name" value="Nucleotide-diphossugar_trans"/>
</dbReference>
<dbReference type="EMBL" id="JADBJN010000003">
    <property type="protein sequence ID" value="KAG5673490.1"/>
    <property type="molecule type" value="Genomic_DNA"/>
</dbReference>
<keyword evidence="7 11" id="KW-0735">Signal-anchor</keyword>
<keyword evidence="11" id="KW-0464">Manganese</keyword>
<evidence type="ECO:0000256" key="9">
    <source>
        <dbReference type="ARBA" id="ARBA00023136"/>
    </source>
</evidence>
<keyword evidence="9" id="KW-0472">Membrane</keyword>
<dbReference type="PANTHER" id="PTHR19300">
    <property type="entry name" value="BETA-1,4-GALACTOSYLTRANSFERASE"/>
    <property type="match status" value="1"/>
</dbReference>
<dbReference type="GO" id="GO:0008378">
    <property type="term" value="F:galactosyltransferase activity"/>
    <property type="evidence" value="ECO:0007669"/>
    <property type="project" value="TreeGrafter"/>
</dbReference>
<keyword evidence="11" id="KW-0479">Metal-binding</keyword>
<dbReference type="CDD" id="cd00899">
    <property type="entry name" value="b4GalT"/>
    <property type="match status" value="1"/>
</dbReference>
<dbReference type="Pfam" id="PF13733">
    <property type="entry name" value="Glyco_transf_7N"/>
    <property type="match status" value="1"/>
</dbReference>
<protein>
    <recommendedName>
        <fullName evidence="11">Beta-1,4-N-acetylgalactosaminyltransferase</fullName>
        <ecNumber evidence="11">2.4.1.-</ecNumber>
    </recommendedName>
    <alternativeName>
        <fullName evidence="11">Beta-4-GalNAcT</fullName>
    </alternativeName>
</protein>
<feature type="domain" description="Galactosyltransferase N-terminal" evidence="13">
    <location>
        <begin position="216"/>
        <end position="349"/>
    </location>
</feature>
<dbReference type="GO" id="GO:0016020">
    <property type="term" value="C:membrane"/>
    <property type="evidence" value="ECO:0007669"/>
    <property type="project" value="UniProtKB-SubCell"/>
</dbReference>
<name>A0A9J6BUU6_POLVA</name>
<organism evidence="14 15">
    <name type="scientific">Polypedilum vanderplanki</name>
    <name type="common">Sleeping chironomid midge</name>
    <dbReference type="NCBI Taxonomy" id="319348"/>
    <lineage>
        <taxon>Eukaryota</taxon>
        <taxon>Metazoa</taxon>
        <taxon>Ecdysozoa</taxon>
        <taxon>Arthropoda</taxon>
        <taxon>Hexapoda</taxon>
        <taxon>Insecta</taxon>
        <taxon>Pterygota</taxon>
        <taxon>Neoptera</taxon>
        <taxon>Endopterygota</taxon>
        <taxon>Diptera</taxon>
        <taxon>Nematocera</taxon>
        <taxon>Chironomoidea</taxon>
        <taxon>Chironomidae</taxon>
        <taxon>Chironominae</taxon>
        <taxon>Polypedilum</taxon>
        <taxon>Polypedilum</taxon>
    </lineage>
</organism>
<proteinExistence type="inferred from homology"/>
<evidence type="ECO:0000256" key="8">
    <source>
        <dbReference type="ARBA" id="ARBA00022989"/>
    </source>
</evidence>
<dbReference type="EC" id="2.4.1.-" evidence="11"/>